<dbReference type="RefSeq" id="WP_045984772.1">
    <property type="nucleotide sequence ID" value="NZ_CP063051.1"/>
</dbReference>
<dbReference type="AlphaFoldDB" id="A0A837GED6"/>
<comment type="caution">
    <text evidence="1">The sequence shown here is derived from an EMBL/GenBank/DDBJ whole genome shotgun (WGS) entry which is preliminary data.</text>
</comment>
<name>A0A837GED6_9VIBR</name>
<reference evidence="1" key="1">
    <citation type="journal article" date="2015" name="BMC Genomics">
        <title>Genome mining reveals unlocked bioactive potential of marine Gram-negative bacteria.</title>
        <authorList>
            <person name="Machado H."/>
            <person name="Sonnenschein E.C."/>
            <person name="Melchiorsen J."/>
            <person name="Gram L."/>
        </authorList>
    </citation>
    <scope>NUCLEOTIDE SEQUENCE</scope>
    <source>
        <strain evidence="1">S2052</strain>
    </source>
</reference>
<sequence>MNQAEVLLPLFWRESHEELRELKNIDETVQACDRYEAWLDKKRQLILCDIQDTHWIKSCTGGYITEVVFHADGTLEEYRLFDRFPTQGHWQLHDGTLHVEIYKADNCYTFAVVGCQAINIHSAIEYKNGELHSYLKLAQVKPN</sequence>
<dbReference type="EMBL" id="JXXR01000001">
    <property type="protein sequence ID" value="KJY77781.1"/>
    <property type="molecule type" value="Genomic_DNA"/>
</dbReference>
<accession>A0A837GED6</accession>
<proteinExistence type="predicted"/>
<organism evidence="1">
    <name type="scientific">Vibrio coralliilyticus</name>
    <dbReference type="NCBI Taxonomy" id="190893"/>
    <lineage>
        <taxon>Bacteria</taxon>
        <taxon>Pseudomonadati</taxon>
        <taxon>Pseudomonadota</taxon>
        <taxon>Gammaproteobacteria</taxon>
        <taxon>Vibrionales</taxon>
        <taxon>Vibrionaceae</taxon>
        <taxon>Vibrio</taxon>
    </lineage>
</organism>
<protein>
    <submittedName>
        <fullName evidence="1">Uncharacterized protein</fullName>
    </submittedName>
</protein>
<gene>
    <name evidence="1" type="ORF">TW71_01755</name>
</gene>
<evidence type="ECO:0000313" key="1">
    <source>
        <dbReference type="EMBL" id="KJY77781.1"/>
    </source>
</evidence>